<protein>
    <submittedName>
        <fullName evidence="1">Uncharacterized protein</fullName>
    </submittedName>
</protein>
<dbReference type="InParanoid" id="W7XKS9"/>
<dbReference type="AlphaFoldDB" id="W7XKS9"/>
<evidence type="ECO:0000313" key="1">
    <source>
        <dbReference type="EMBL" id="EWS75179.1"/>
    </source>
</evidence>
<evidence type="ECO:0000313" key="2">
    <source>
        <dbReference type="Proteomes" id="UP000009168"/>
    </source>
</evidence>
<accession>W7XKS9</accession>
<gene>
    <name evidence="1" type="ORF">TTHERM_000094249</name>
</gene>
<dbReference type="EMBL" id="GG662749">
    <property type="protein sequence ID" value="EWS75179.1"/>
    <property type="molecule type" value="Genomic_DNA"/>
</dbReference>
<proteinExistence type="predicted"/>
<reference evidence="2" key="1">
    <citation type="journal article" date="2006" name="PLoS Biol.">
        <title>Macronuclear genome sequence of the ciliate Tetrahymena thermophila, a model eukaryote.</title>
        <authorList>
            <person name="Eisen J.A."/>
            <person name="Coyne R.S."/>
            <person name="Wu M."/>
            <person name="Wu D."/>
            <person name="Thiagarajan M."/>
            <person name="Wortman J.R."/>
            <person name="Badger J.H."/>
            <person name="Ren Q."/>
            <person name="Amedeo P."/>
            <person name="Jones K.M."/>
            <person name="Tallon L.J."/>
            <person name="Delcher A.L."/>
            <person name="Salzberg S.L."/>
            <person name="Silva J.C."/>
            <person name="Haas B.J."/>
            <person name="Majoros W.H."/>
            <person name="Farzad M."/>
            <person name="Carlton J.M."/>
            <person name="Smith R.K. Jr."/>
            <person name="Garg J."/>
            <person name="Pearlman R.E."/>
            <person name="Karrer K.M."/>
            <person name="Sun L."/>
            <person name="Manning G."/>
            <person name="Elde N.C."/>
            <person name="Turkewitz A.P."/>
            <person name="Asai D.J."/>
            <person name="Wilkes D.E."/>
            <person name="Wang Y."/>
            <person name="Cai H."/>
            <person name="Collins K."/>
            <person name="Stewart B.A."/>
            <person name="Lee S.R."/>
            <person name="Wilamowska K."/>
            <person name="Weinberg Z."/>
            <person name="Ruzzo W.L."/>
            <person name="Wloga D."/>
            <person name="Gaertig J."/>
            <person name="Frankel J."/>
            <person name="Tsao C.-C."/>
            <person name="Gorovsky M.A."/>
            <person name="Keeling P.J."/>
            <person name="Waller R.F."/>
            <person name="Patron N.J."/>
            <person name="Cherry J.M."/>
            <person name="Stover N.A."/>
            <person name="Krieger C.J."/>
            <person name="del Toro C."/>
            <person name="Ryder H.F."/>
            <person name="Williamson S.C."/>
            <person name="Barbeau R.A."/>
            <person name="Hamilton E.P."/>
            <person name="Orias E."/>
        </authorList>
    </citation>
    <scope>NUCLEOTIDE SEQUENCE [LARGE SCALE GENOMIC DNA]</scope>
    <source>
        <strain evidence="2">SB210</strain>
    </source>
</reference>
<organism evidence="1 2">
    <name type="scientific">Tetrahymena thermophila (strain SB210)</name>
    <dbReference type="NCBI Taxonomy" id="312017"/>
    <lineage>
        <taxon>Eukaryota</taxon>
        <taxon>Sar</taxon>
        <taxon>Alveolata</taxon>
        <taxon>Ciliophora</taxon>
        <taxon>Intramacronucleata</taxon>
        <taxon>Oligohymenophorea</taxon>
        <taxon>Hymenostomatida</taxon>
        <taxon>Tetrahymenina</taxon>
        <taxon>Tetrahymenidae</taxon>
        <taxon>Tetrahymena</taxon>
    </lineage>
</organism>
<dbReference type="GeneID" id="24437248"/>
<keyword evidence="2" id="KW-1185">Reference proteome</keyword>
<sequence length="70" mass="8254">MRIYQIFQIQASNQIFQMMKNSLDSFIDNTKLGLEILHLEEQKVKTIRILCQAQEMSNSMHKELALRTVI</sequence>
<dbReference type="Proteomes" id="UP000009168">
    <property type="component" value="Unassembled WGS sequence"/>
</dbReference>
<name>W7XKS9_TETTS</name>
<dbReference type="KEGG" id="tet:TTHERM_000094249"/>
<dbReference type="RefSeq" id="XP_012652170.1">
    <property type="nucleotide sequence ID" value="XM_012796716.1"/>
</dbReference>